<dbReference type="InterPro" id="IPR003961">
    <property type="entry name" value="FN3_dom"/>
</dbReference>
<dbReference type="SMART" id="SM00060">
    <property type="entry name" value="FN3"/>
    <property type="match status" value="1"/>
</dbReference>
<dbReference type="EC" id="3.2.1.14" evidence="3"/>
<dbReference type="Gene3D" id="3.10.50.10">
    <property type="match status" value="1"/>
</dbReference>
<keyword evidence="5" id="KW-0624">Polysaccharide degradation</keyword>
<dbReference type="GO" id="GO:0006032">
    <property type="term" value="P:chitin catabolic process"/>
    <property type="evidence" value="ECO:0007669"/>
    <property type="project" value="UniProtKB-KW"/>
</dbReference>
<evidence type="ECO:0000256" key="5">
    <source>
        <dbReference type="ARBA" id="ARBA00023024"/>
    </source>
</evidence>
<accession>A0A2V5KVW5</accession>
<dbReference type="InterPro" id="IPR001579">
    <property type="entry name" value="Glyco_hydro_18_chit_AS"/>
</dbReference>
<name>A0A2V5KVW5_9BACL</name>
<dbReference type="InterPro" id="IPR050314">
    <property type="entry name" value="Glycosyl_Hydrlase_18"/>
</dbReference>
<dbReference type="PANTHER" id="PTHR11177">
    <property type="entry name" value="CHITINASE"/>
    <property type="match status" value="1"/>
</dbReference>
<evidence type="ECO:0000256" key="2">
    <source>
        <dbReference type="ARBA" id="ARBA00009121"/>
    </source>
</evidence>
<evidence type="ECO:0000259" key="9">
    <source>
        <dbReference type="PROSITE" id="PS50853"/>
    </source>
</evidence>
<keyword evidence="12" id="KW-1185">Reference proteome</keyword>
<dbReference type="RefSeq" id="WP_110840726.1">
    <property type="nucleotide sequence ID" value="NZ_QJVJ01000006.1"/>
</dbReference>
<dbReference type="GO" id="GO:0008843">
    <property type="term" value="F:endochitinase activity"/>
    <property type="evidence" value="ECO:0007669"/>
    <property type="project" value="UniProtKB-EC"/>
</dbReference>
<dbReference type="InterPro" id="IPR017853">
    <property type="entry name" value="GH"/>
</dbReference>
<evidence type="ECO:0000256" key="3">
    <source>
        <dbReference type="ARBA" id="ARBA00012729"/>
    </source>
</evidence>
<dbReference type="EMBL" id="QJVJ01000006">
    <property type="protein sequence ID" value="PYI53736.1"/>
    <property type="molecule type" value="Genomic_DNA"/>
</dbReference>
<dbReference type="PANTHER" id="PTHR11177:SF317">
    <property type="entry name" value="CHITINASE 12-RELATED"/>
    <property type="match status" value="1"/>
</dbReference>
<dbReference type="InterPro" id="IPR058094">
    <property type="entry name" value="Ig-like_OmpL47-like"/>
</dbReference>
<protein>
    <recommendedName>
        <fullName evidence="3">chitinase</fullName>
        <ecNumber evidence="3">3.2.1.14</ecNumber>
    </recommendedName>
</protein>
<evidence type="ECO:0000256" key="8">
    <source>
        <dbReference type="SAM" id="SignalP"/>
    </source>
</evidence>
<evidence type="ECO:0000313" key="11">
    <source>
        <dbReference type="EMBL" id="PYI53736.1"/>
    </source>
</evidence>
<dbReference type="InterPro" id="IPR013783">
    <property type="entry name" value="Ig-like_fold"/>
</dbReference>
<dbReference type="PROSITE" id="PS51910">
    <property type="entry name" value="GH18_2"/>
    <property type="match status" value="1"/>
</dbReference>
<feature type="chain" id="PRO_5039187029" description="chitinase" evidence="8">
    <location>
        <begin position="30"/>
        <end position="914"/>
    </location>
</feature>
<keyword evidence="6 7" id="KW-0326">Glycosidase</keyword>
<organism evidence="11 12">
    <name type="scientific">Paenibacillus flagellatus</name>
    <dbReference type="NCBI Taxonomy" id="2211139"/>
    <lineage>
        <taxon>Bacteria</taxon>
        <taxon>Bacillati</taxon>
        <taxon>Bacillota</taxon>
        <taxon>Bacilli</taxon>
        <taxon>Bacillales</taxon>
        <taxon>Paenibacillaceae</taxon>
        <taxon>Paenibacillus</taxon>
    </lineage>
</organism>
<dbReference type="CDD" id="cd00063">
    <property type="entry name" value="FN3"/>
    <property type="match status" value="1"/>
</dbReference>
<dbReference type="Gene3D" id="2.60.40.10">
    <property type="entry name" value="Immunoglobulins"/>
    <property type="match status" value="2"/>
</dbReference>
<keyword evidence="4 7" id="KW-0378">Hydrolase</keyword>
<dbReference type="SUPFAM" id="SSF51445">
    <property type="entry name" value="(Trans)glycosidases"/>
    <property type="match status" value="1"/>
</dbReference>
<dbReference type="Pfam" id="PF17957">
    <property type="entry name" value="Big_7"/>
    <property type="match status" value="1"/>
</dbReference>
<feature type="domain" description="Fibronectin type-III" evidence="9">
    <location>
        <begin position="143"/>
        <end position="227"/>
    </location>
</feature>
<dbReference type="InterPro" id="IPR001223">
    <property type="entry name" value="Glyco_hydro18_cat"/>
</dbReference>
<comment type="caution">
    <text evidence="11">The sequence shown here is derived from an EMBL/GenBank/DDBJ whole genome shotgun (WGS) entry which is preliminary data.</text>
</comment>
<dbReference type="SUPFAM" id="SSF54556">
    <property type="entry name" value="Chitinase insertion domain"/>
    <property type="match status" value="1"/>
</dbReference>
<dbReference type="PROSITE" id="PS50853">
    <property type="entry name" value="FN3"/>
    <property type="match status" value="1"/>
</dbReference>
<dbReference type="PROSITE" id="PS01095">
    <property type="entry name" value="GH18_1"/>
    <property type="match status" value="1"/>
</dbReference>
<dbReference type="Proteomes" id="UP000247476">
    <property type="component" value="Unassembled WGS sequence"/>
</dbReference>
<comment type="similarity">
    <text evidence="2">Belongs to the glycosyl hydrolase 18 family. Chitinase class II subfamily.</text>
</comment>
<evidence type="ECO:0000313" key="12">
    <source>
        <dbReference type="Proteomes" id="UP000247476"/>
    </source>
</evidence>
<dbReference type="GO" id="GO:0005975">
    <property type="term" value="P:carbohydrate metabolic process"/>
    <property type="evidence" value="ECO:0007669"/>
    <property type="project" value="InterPro"/>
</dbReference>
<dbReference type="InterPro" id="IPR029070">
    <property type="entry name" value="Chitinase_insertion_sf"/>
</dbReference>
<evidence type="ECO:0000256" key="6">
    <source>
        <dbReference type="ARBA" id="ARBA00023295"/>
    </source>
</evidence>
<keyword evidence="5" id="KW-0146">Chitin degradation</keyword>
<proteinExistence type="inferred from homology"/>
<dbReference type="Gene3D" id="3.30.1920.20">
    <property type="match status" value="1"/>
</dbReference>
<sequence length="914" mass="98037">MRARAARLNLAWIVLLFVSLGFGSLLAAAAPVTAGASIEIYPIRADGKTVEAAPAVTGVPAAGETVVKAEFFAKASSAPDSAYFPFPARTQPPYTWNWGTGEPYVPDGFYDLKIAFHYASGRTESVVRQVIVDNTPDKTPPPSPVPLTVGSRTSASVELSWAASAAPDANGYVVERNGVHLADTASLRHAVDGLDAGQLYAFRVKAKDLDGNVSIDDNSIGVRLPSDAGTPPDPLPVVGDIRASGAPGVTPGSKGYSGNVTLSVQATDDRKVEKVEFFTKVLHAPESDYWKFPSVTVTGSTYSVNWATPYAPEGDVIIKAVAYDSSGQFVTRTGVFLVDNKADQPSGPDWEPADRPPANRIVGYFAAWSTYGSFDVANDLDASRLTHLNYAFADIGQDLKVKMGDPVQDPKNFEALAKLKAKYPHLKTLVSVGGWTWSGQFSAAAATEQSRTIFAESAVDFMVRHGFDGVDLDWEYPVVGGGPGTTPNPADRDHYPLLLAEVREKLDERGRQDGKRYLLTIAGGATASFAHNAQLGVSQQYLDYVQIMTYDIHGTWETRADFNAPLFDANGETYSVDKGVQAYLDAGVPADKLVMGVPFYGYKYKVSSAANNGLRQPFTATGSGSVTYDSIVGQKLTENGYVRYWHEGSKVPYLFNPAESVFISYDDEQSIGLKADYIRDRELGGAMIWELSQDRGIDLLNVLYEGLKDPIADGKPPVTSHALESAQPANGGGWYGSDVTVKLTARDNRSGPVSTEYRVNGGEWTAYTGPFVLSDGAYTVEYRSTDGAGNREAVRSVTVKTDSGDPELAVTVDPAVLWPPNGKSVPVHAEVLATDPVSGVADVRLVSVTVDDTGTPDDIREADVGTLDTDFLLNATRSGSGSGRIYSITYRATDYAGHSLDRTVTVTVSHDRGH</sequence>
<feature type="domain" description="GH18" evidence="10">
    <location>
        <begin position="359"/>
        <end position="710"/>
    </location>
</feature>
<dbReference type="Pfam" id="PF00704">
    <property type="entry name" value="Glyco_hydro_18"/>
    <property type="match status" value="1"/>
</dbReference>
<dbReference type="SMART" id="SM00636">
    <property type="entry name" value="Glyco_18"/>
    <property type="match status" value="1"/>
</dbReference>
<evidence type="ECO:0000256" key="4">
    <source>
        <dbReference type="ARBA" id="ARBA00022801"/>
    </source>
</evidence>
<evidence type="ECO:0000256" key="7">
    <source>
        <dbReference type="RuleBase" id="RU000489"/>
    </source>
</evidence>
<dbReference type="OrthoDB" id="9775889at2"/>
<evidence type="ECO:0000256" key="1">
    <source>
        <dbReference type="ARBA" id="ARBA00000822"/>
    </source>
</evidence>
<dbReference type="AlphaFoldDB" id="A0A2V5KVW5"/>
<dbReference type="Gene3D" id="3.20.20.80">
    <property type="entry name" value="Glycosidases"/>
    <property type="match status" value="1"/>
</dbReference>
<reference evidence="11 12" key="1">
    <citation type="submission" date="2018-05" db="EMBL/GenBank/DDBJ databases">
        <title>Paenibacillus flagellatus sp. nov., isolated from selenium mineral soil.</title>
        <authorList>
            <person name="Dai X."/>
        </authorList>
    </citation>
    <scope>NUCLEOTIDE SEQUENCE [LARGE SCALE GENOMIC DNA]</scope>
    <source>
        <strain evidence="11 12">DXL2</strain>
    </source>
</reference>
<comment type="catalytic activity">
    <reaction evidence="1">
        <text>Random endo-hydrolysis of N-acetyl-beta-D-glucosaminide (1-&gt;4)-beta-linkages in chitin and chitodextrins.</text>
        <dbReference type="EC" id="3.2.1.14"/>
    </reaction>
</comment>
<dbReference type="GO" id="GO:0008061">
    <property type="term" value="F:chitin binding"/>
    <property type="evidence" value="ECO:0007669"/>
    <property type="project" value="InterPro"/>
</dbReference>
<dbReference type="SUPFAM" id="SSF49265">
    <property type="entry name" value="Fibronectin type III"/>
    <property type="match status" value="1"/>
</dbReference>
<dbReference type="NCBIfam" id="NF047446">
    <property type="entry name" value="barrel_OmpL47"/>
    <property type="match status" value="1"/>
</dbReference>
<dbReference type="CDD" id="cd06548">
    <property type="entry name" value="GH18_chitinase"/>
    <property type="match status" value="1"/>
</dbReference>
<gene>
    <name evidence="11" type="ORF">DLM86_14300</name>
</gene>
<feature type="signal peptide" evidence="8">
    <location>
        <begin position="1"/>
        <end position="29"/>
    </location>
</feature>
<dbReference type="InterPro" id="IPR036116">
    <property type="entry name" value="FN3_sf"/>
</dbReference>
<dbReference type="InterPro" id="IPR011583">
    <property type="entry name" value="Chitinase_II/V-like_cat"/>
</dbReference>
<keyword evidence="5" id="KW-0119">Carbohydrate metabolism</keyword>
<keyword evidence="8" id="KW-0732">Signal</keyword>
<evidence type="ECO:0000259" key="10">
    <source>
        <dbReference type="PROSITE" id="PS51910"/>
    </source>
</evidence>